<gene>
    <name evidence="2" type="ORF">HBN54_000641</name>
</gene>
<evidence type="ECO:0000313" key="3">
    <source>
        <dbReference type="Proteomes" id="UP000717634"/>
    </source>
</evidence>
<feature type="region of interest" description="Disordered" evidence="1">
    <location>
        <begin position="1"/>
        <end position="40"/>
    </location>
</feature>
<sequence>MANTTSTPKHTDPATKSKEKQNEEVIKDKPSGKAVKTQKK</sequence>
<evidence type="ECO:0000256" key="1">
    <source>
        <dbReference type="SAM" id="MobiDB-lite"/>
    </source>
</evidence>
<dbReference type="RefSeq" id="WP_262888243.1">
    <property type="nucleotide sequence ID" value="NZ_JAAVTK010000001.1"/>
</dbReference>
<dbReference type="Proteomes" id="UP000717634">
    <property type="component" value="Unassembled WGS sequence"/>
</dbReference>
<accession>A0ABX1HD17</accession>
<feature type="compositionally biased region" description="Basic and acidic residues" evidence="1">
    <location>
        <begin position="9"/>
        <end position="31"/>
    </location>
</feature>
<reference evidence="2 3" key="1">
    <citation type="submission" date="2020-03" db="EMBL/GenBank/DDBJ databases">
        <title>Genomic Encyclopedia of Type Strains, Phase IV (KMG-V): Genome sequencing to study the core and pangenomes of soil and plant-associated prokaryotes.</title>
        <authorList>
            <person name="Whitman W."/>
        </authorList>
    </citation>
    <scope>NUCLEOTIDE SEQUENCE [LARGE SCALE GENOMIC DNA]</scope>
    <source>
        <strain evidence="2 3">1B</strain>
    </source>
</reference>
<evidence type="ECO:0000313" key="2">
    <source>
        <dbReference type="EMBL" id="NKI88062.1"/>
    </source>
</evidence>
<comment type="caution">
    <text evidence="2">The sequence shown here is derived from an EMBL/GenBank/DDBJ whole genome shotgun (WGS) entry which is preliminary data.</text>
</comment>
<keyword evidence="3" id="KW-1185">Reference proteome</keyword>
<dbReference type="EMBL" id="JAAVTK010000001">
    <property type="protein sequence ID" value="NKI88062.1"/>
    <property type="molecule type" value="Genomic_DNA"/>
</dbReference>
<proteinExistence type="predicted"/>
<name>A0ABX1HD17_9BACT</name>
<organism evidence="2 3">
    <name type="scientific">Hymenobacter artigasi</name>
    <dbReference type="NCBI Taxonomy" id="2719616"/>
    <lineage>
        <taxon>Bacteria</taxon>
        <taxon>Pseudomonadati</taxon>
        <taxon>Bacteroidota</taxon>
        <taxon>Cytophagia</taxon>
        <taxon>Cytophagales</taxon>
        <taxon>Hymenobacteraceae</taxon>
        <taxon>Hymenobacter</taxon>
    </lineage>
</organism>
<protein>
    <submittedName>
        <fullName evidence="2">Uncharacterized protein</fullName>
    </submittedName>
</protein>